<dbReference type="InterPro" id="IPR017853">
    <property type="entry name" value="GH"/>
</dbReference>
<evidence type="ECO:0000313" key="8">
    <source>
        <dbReference type="EMBL" id="VAW25133.1"/>
    </source>
</evidence>
<evidence type="ECO:0000256" key="2">
    <source>
        <dbReference type="ARBA" id="ARBA00006285"/>
    </source>
</evidence>
<dbReference type="EC" id="3.2.1.52" evidence="3"/>
<dbReference type="SUPFAM" id="SSF55545">
    <property type="entry name" value="beta-N-acetylhexosaminidase-like domain"/>
    <property type="match status" value="1"/>
</dbReference>
<feature type="domain" description="Glycoside hydrolase family 20 catalytic" evidence="6">
    <location>
        <begin position="248"/>
        <end position="382"/>
    </location>
</feature>
<proteinExistence type="inferred from homology"/>
<keyword evidence="4 8" id="KW-0378">Hydrolase</keyword>
<sequence>MKEYENKAVYCQVLCVLKNYLYKVNPITSRLNSFKLPYILLSVILTLNVSNSFGFINDLGSNGYSLIPAPQESVLTGRDIVVDESWGIYTSVDSNSIVLKRLRHGAKELHNLKFTGVGAGKIILKLTNDAVAKDLNPKQGKQAYRINIEHNVIRISSSAEMGLFYGVQSLLQLLRPVANGGFNLPEGVIADWPDLELRVVHWDTKHHQDRIGVLKRYLDWAAFFKVNAVAFEIEDKYEYPSHPIIGAPGAFTKEQMHELTAYAMERYIQLIPSVQAPSHMAYVLKHEQFAHLRADDSNYHICMCNEDAMQLIFDMYQDMIDATPGVNYFFVSTDEVYYAGICELCGDEYNEENRSKIWVKFVNRVHKWMAKRGREMIAWVEYPLFPEHIELLPAGLIDGIMTQGRSTTWIENENKAGIKQLAYSSIQGGEYLFPNYFPTIYRNKQTEGRLAKASNTVPGVKAKGANPIGAFAAAWDDAGLHNETFWLGWATVIQYAWSTNKPSLEQNTIDFMNAYYGYESPYLAGIYKSLQKGARFYENLWDKRISTERKPGYGSSYGKGIGTEKSDPYMEMPDLPSASDLSRGSVFLGKYAKKITAASVLKPEIDELINKLFYAISHVSRNRYNLEVFLSIAYLEKYTINTVLRLGKIDNYLAKASEGNLSNKEKIQQLVEAFELGGQILSDEQNMWSSFQEVWGKSRFEKGQSVGGRDFVHILDDVKDHFADRRVGLDYMLAPFERMEMKEWQNQLRQVIISYAEKNNEEVKGMEVKRLED</sequence>
<evidence type="ECO:0000256" key="1">
    <source>
        <dbReference type="ARBA" id="ARBA00001231"/>
    </source>
</evidence>
<name>A0A3B0U9U0_9ZZZZ</name>
<dbReference type="InterPro" id="IPR015883">
    <property type="entry name" value="Glyco_hydro_20_cat"/>
</dbReference>
<dbReference type="AlphaFoldDB" id="A0A3B0U9U0"/>
<dbReference type="Pfam" id="PF00728">
    <property type="entry name" value="Glyco_hydro_20"/>
    <property type="match status" value="1"/>
</dbReference>
<dbReference type="GO" id="GO:0004563">
    <property type="term" value="F:beta-N-acetylhexosaminidase activity"/>
    <property type="evidence" value="ECO:0007669"/>
    <property type="project" value="UniProtKB-EC"/>
</dbReference>
<comment type="catalytic activity">
    <reaction evidence="1">
        <text>Hydrolysis of terminal non-reducing N-acetyl-D-hexosamine residues in N-acetyl-beta-D-hexosaminides.</text>
        <dbReference type="EC" id="3.2.1.52"/>
    </reaction>
</comment>
<keyword evidence="5 8" id="KW-0326">Glycosidase</keyword>
<dbReference type="Gene3D" id="3.20.20.80">
    <property type="entry name" value="Glycosidases"/>
    <property type="match status" value="1"/>
</dbReference>
<dbReference type="InterPro" id="IPR029018">
    <property type="entry name" value="Hex-like_dom2"/>
</dbReference>
<protein>
    <recommendedName>
        <fullName evidence="3">beta-N-acetylhexosaminidase</fullName>
        <ecNumber evidence="3">3.2.1.52</ecNumber>
    </recommendedName>
</protein>
<dbReference type="Gene3D" id="3.30.379.10">
    <property type="entry name" value="Chitobiase/beta-hexosaminidase domain 2-like"/>
    <property type="match status" value="1"/>
</dbReference>
<dbReference type="Pfam" id="PF02838">
    <property type="entry name" value="Glyco_hydro_20b"/>
    <property type="match status" value="1"/>
</dbReference>
<dbReference type="PANTHER" id="PTHR22600">
    <property type="entry name" value="BETA-HEXOSAMINIDASE"/>
    <property type="match status" value="1"/>
</dbReference>
<evidence type="ECO:0000259" key="6">
    <source>
        <dbReference type="Pfam" id="PF00728"/>
    </source>
</evidence>
<evidence type="ECO:0000256" key="5">
    <source>
        <dbReference type="ARBA" id="ARBA00023295"/>
    </source>
</evidence>
<dbReference type="InterPro" id="IPR015882">
    <property type="entry name" value="HEX_bac_N"/>
</dbReference>
<dbReference type="GO" id="GO:0005975">
    <property type="term" value="P:carbohydrate metabolic process"/>
    <property type="evidence" value="ECO:0007669"/>
    <property type="project" value="InterPro"/>
</dbReference>
<organism evidence="8">
    <name type="scientific">hydrothermal vent metagenome</name>
    <dbReference type="NCBI Taxonomy" id="652676"/>
    <lineage>
        <taxon>unclassified sequences</taxon>
        <taxon>metagenomes</taxon>
        <taxon>ecological metagenomes</taxon>
    </lineage>
</organism>
<dbReference type="PANTHER" id="PTHR22600:SF57">
    <property type="entry name" value="BETA-N-ACETYLHEXOSAMINIDASE"/>
    <property type="match status" value="1"/>
</dbReference>
<evidence type="ECO:0000259" key="7">
    <source>
        <dbReference type="Pfam" id="PF02838"/>
    </source>
</evidence>
<comment type="similarity">
    <text evidence="2">Belongs to the glycosyl hydrolase 20 family.</text>
</comment>
<dbReference type="GO" id="GO:0030203">
    <property type="term" value="P:glycosaminoglycan metabolic process"/>
    <property type="evidence" value="ECO:0007669"/>
    <property type="project" value="TreeGrafter"/>
</dbReference>
<accession>A0A3B0U9U0</accession>
<reference evidence="8" key="1">
    <citation type="submission" date="2018-06" db="EMBL/GenBank/DDBJ databases">
        <authorList>
            <person name="Zhirakovskaya E."/>
        </authorList>
    </citation>
    <scope>NUCLEOTIDE SEQUENCE</scope>
</reference>
<gene>
    <name evidence="8" type="ORF">MNBD_BACTEROID01-339</name>
</gene>
<dbReference type="GO" id="GO:0016020">
    <property type="term" value="C:membrane"/>
    <property type="evidence" value="ECO:0007669"/>
    <property type="project" value="TreeGrafter"/>
</dbReference>
<dbReference type="SUPFAM" id="SSF51445">
    <property type="entry name" value="(Trans)glycosidases"/>
    <property type="match status" value="1"/>
</dbReference>
<dbReference type="EMBL" id="UOEP01000238">
    <property type="protein sequence ID" value="VAW25133.1"/>
    <property type="molecule type" value="Genomic_DNA"/>
</dbReference>
<evidence type="ECO:0000256" key="3">
    <source>
        <dbReference type="ARBA" id="ARBA00012663"/>
    </source>
</evidence>
<feature type="domain" description="Beta-hexosaminidase bacterial type N-terminal" evidence="7">
    <location>
        <begin position="64"/>
        <end position="192"/>
    </location>
</feature>
<dbReference type="InterPro" id="IPR025705">
    <property type="entry name" value="Beta_hexosaminidase_sua/sub"/>
</dbReference>
<evidence type="ECO:0000256" key="4">
    <source>
        <dbReference type="ARBA" id="ARBA00022801"/>
    </source>
</evidence>